<dbReference type="Gene3D" id="3.40.930.10">
    <property type="entry name" value="Mannitol-specific EII, Chain A"/>
    <property type="match status" value="1"/>
</dbReference>
<evidence type="ECO:0000259" key="7">
    <source>
        <dbReference type="PROSITE" id="PS51099"/>
    </source>
</evidence>
<evidence type="ECO:0000256" key="1">
    <source>
        <dbReference type="ARBA" id="ARBA00022679"/>
    </source>
</evidence>
<dbReference type="PROSITE" id="PS51094">
    <property type="entry name" value="PTS_EIIA_TYPE_2"/>
    <property type="match status" value="1"/>
</dbReference>
<dbReference type="SUPFAM" id="SSF52794">
    <property type="entry name" value="PTS system IIB component-like"/>
    <property type="match status" value="1"/>
</dbReference>
<dbReference type="Proteomes" id="UP000515928">
    <property type="component" value="Chromosome"/>
</dbReference>
<organism evidence="9 10">
    <name type="scientific">Erysipelothrix inopinata</name>
    <dbReference type="NCBI Taxonomy" id="225084"/>
    <lineage>
        <taxon>Bacteria</taxon>
        <taxon>Bacillati</taxon>
        <taxon>Bacillota</taxon>
        <taxon>Erysipelotrichia</taxon>
        <taxon>Erysipelotrichales</taxon>
        <taxon>Erysipelotrichaceae</taxon>
        <taxon>Erysipelothrix</taxon>
    </lineage>
</organism>
<protein>
    <submittedName>
        <fullName evidence="9">Transcription antiterminator</fullName>
    </submittedName>
</protein>
<evidence type="ECO:0000259" key="8">
    <source>
        <dbReference type="PROSITE" id="PS51372"/>
    </source>
</evidence>
<sequence>MDKDIIQLIRKLVNRSFMTLTEIQNETDATKRQIMYRLEKLNILIEDNNLIPITIGNQKEFIITNDTRDFLVEFLYEINDDIDYYFDREERKIYIYLRLFVDREYVSLQHFISTLQISKSTIIQDINELSHELKEQNIVLKNDRTEGYYLEGSEMNIRRFMMKLLIYSISEHQNTLVFDKFVNDLHLSTFDYSKLIIQELAETYDISFVEDRLTEFIYIYIFLSTRIIEGRHVNPNAYNMPNLEMIQTFKEYKFTNALIDYFPNKECISDLDRKYISSWILGISVGNVEDMTEDCLIIGQLVGKIMTRFELLSGVHYRDSETIFRHIFSHFRPAYYRLLFKLPIYNPLKNRVIDEYNGLYLLVKETMKPFASIFGEEINDDELAYLTMHFASVYTAKREEEVIRRKKALIVCLNGIGSSVILYYELSSLFPELEFQYPIEVSQFNIDEYPADIVFTTQYFRGLRNLPIPVIKVSPIMDASERYSVFREVSTQLNFDGSKHPSYDEISTILRKHVGHVEQEQQLIHELMSVFLQIPTSIQPVAEEAITLRSIISEDLVSLKVDSQTPEEVLQLSGDCLLNAGMVTQQYVDSVLSIQKMNPTYYVIAPHIALPHTTPTKGALKLAMGITTLKTPIYFGNNEKDPVKYVFYLSAIDNESHIGAMTELLELMNDEKFLSLLDETEDVQEVLDYIAL</sequence>
<keyword evidence="3" id="KW-0805">Transcription regulation</keyword>
<dbReference type="KEGG" id="eio:H9L01_03285"/>
<dbReference type="PROSITE" id="PS51372">
    <property type="entry name" value="PRD_2"/>
    <property type="match status" value="1"/>
</dbReference>
<feature type="domain" description="PRD" evidence="8">
    <location>
        <begin position="293"/>
        <end position="400"/>
    </location>
</feature>
<dbReference type="Pfam" id="PF05043">
    <property type="entry name" value="Mga"/>
    <property type="match status" value="1"/>
</dbReference>
<dbReference type="Gene3D" id="3.40.50.2300">
    <property type="match status" value="1"/>
</dbReference>
<dbReference type="PANTHER" id="PTHR30185:SF9">
    <property type="entry name" value="MANNITOL-SPECIFIC PHOSPHOTRANSFERASE ENZYME IIA COMPONENT"/>
    <property type="match status" value="1"/>
</dbReference>
<dbReference type="CDD" id="cd00211">
    <property type="entry name" value="PTS_IIA_fru"/>
    <property type="match status" value="1"/>
</dbReference>
<accession>A0A7G9S0N1</accession>
<evidence type="ECO:0000259" key="6">
    <source>
        <dbReference type="PROSITE" id="PS51094"/>
    </source>
</evidence>
<evidence type="ECO:0000256" key="5">
    <source>
        <dbReference type="ARBA" id="ARBA00023163"/>
    </source>
</evidence>
<dbReference type="InterPro" id="IPR007737">
    <property type="entry name" value="Mga_HTH"/>
</dbReference>
<dbReference type="InterPro" id="IPR002178">
    <property type="entry name" value="PTS_EIIA_type-2_dom"/>
</dbReference>
<dbReference type="GO" id="GO:0009401">
    <property type="term" value="P:phosphoenolpyruvate-dependent sugar phosphotransferase system"/>
    <property type="evidence" value="ECO:0007669"/>
    <property type="project" value="InterPro"/>
</dbReference>
<evidence type="ECO:0000256" key="4">
    <source>
        <dbReference type="ARBA" id="ARBA00023159"/>
    </source>
</evidence>
<evidence type="ECO:0000256" key="2">
    <source>
        <dbReference type="ARBA" id="ARBA00022737"/>
    </source>
</evidence>
<proteinExistence type="predicted"/>
<dbReference type="InterPro" id="IPR013011">
    <property type="entry name" value="PTS_EIIB_2"/>
</dbReference>
<keyword evidence="10" id="KW-1185">Reference proteome</keyword>
<dbReference type="PANTHER" id="PTHR30185">
    <property type="entry name" value="CRYPTIC BETA-GLUCOSIDE BGL OPERON ANTITERMINATOR"/>
    <property type="match status" value="1"/>
</dbReference>
<dbReference type="Pfam" id="PF00359">
    <property type="entry name" value="PTS_EIIA_2"/>
    <property type="match status" value="1"/>
</dbReference>
<dbReference type="InterPro" id="IPR050661">
    <property type="entry name" value="BglG_antiterminators"/>
</dbReference>
<keyword evidence="2" id="KW-0677">Repeat</keyword>
<reference evidence="9 10" key="1">
    <citation type="submission" date="2020-08" db="EMBL/GenBank/DDBJ databases">
        <title>Genome sequence of Erysipelothrix inopinata DSM 15511T.</title>
        <authorList>
            <person name="Hyun D.-W."/>
            <person name="Bae J.-W."/>
        </authorList>
    </citation>
    <scope>NUCLEOTIDE SEQUENCE [LARGE SCALE GENOMIC DNA]</scope>
    <source>
        <strain evidence="9 10">DSM 15511</strain>
    </source>
</reference>
<dbReference type="AlphaFoldDB" id="A0A7G9S0N1"/>
<dbReference type="InterPro" id="IPR036634">
    <property type="entry name" value="PRD_sf"/>
</dbReference>
<dbReference type="Gene3D" id="1.10.10.10">
    <property type="entry name" value="Winged helix-like DNA-binding domain superfamily/Winged helix DNA-binding domain"/>
    <property type="match status" value="1"/>
</dbReference>
<keyword evidence="5" id="KW-0804">Transcription</keyword>
<feature type="domain" description="PTS EIIA type-2" evidence="6">
    <location>
        <begin position="550"/>
        <end position="692"/>
    </location>
</feature>
<dbReference type="SUPFAM" id="SSF55804">
    <property type="entry name" value="Phoshotransferase/anion transport protein"/>
    <property type="match status" value="1"/>
</dbReference>
<dbReference type="SUPFAM" id="SSF63520">
    <property type="entry name" value="PTS-regulatory domain, PRD"/>
    <property type="match status" value="1"/>
</dbReference>
<feature type="domain" description="PTS EIIB type-2" evidence="7">
    <location>
        <begin position="406"/>
        <end position="497"/>
    </location>
</feature>
<dbReference type="PROSITE" id="PS51099">
    <property type="entry name" value="PTS_EIIB_TYPE_2"/>
    <property type="match status" value="1"/>
</dbReference>
<evidence type="ECO:0000313" key="9">
    <source>
        <dbReference type="EMBL" id="QNN61406.1"/>
    </source>
</evidence>
<dbReference type="RefSeq" id="WP_187534606.1">
    <property type="nucleotide sequence ID" value="NZ_CBCSHU010000006.1"/>
</dbReference>
<dbReference type="InterPro" id="IPR016152">
    <property type="entry name" value="PTrfase/Anion_transptr"/>
</dbReference>
<dbReference type="Pfam" id="PF00874">
    <property type="entry name" value="PRD"/>
    <property type="match status" value="1"/>
</dbReference>
<dbReference type="Gene3D" id="1.10.1790.10">
    <property type="entry name" value="PRD domain"/>
    <property type="match status" value="1"/>
</dbReference>
<keyword evidence="4" id="KW-0010">Activator</keyword>
<evidence type="ECO:0000313" key="10">
    <source>
        <dbReference type="Proteomes" id="UP000515928"/>
    </source>
</evidence>
<evidence type="ECO:0000256" key="3">
    <source>
        <dbReference type="ARBA" id="ARBA00023015"/>
    </source>
</evidence>
<keyword evidence="1" id="KW-0808">Transferase</keyword>
<dbReference type="GO" id="GO:0008982">
    <property type="term" value="F:protein-N(PI)-phosphohistidine-sugar phosphotransferase activity"/>
    <property type="evidence" value="ECO:0007669"/>
    <property type="project" value="InterPro"/>
</dbReference>
<dbReference type="InterPro" id="IPR036388">
    <property type="entry name" value="WH-like_DNA-bd_sf"/>
</dbReference>
<dbReference type="InterPro" id="IPR011608">
    <property type="entry name" value="PRD"/>
</dbReference>
<dbReference type="EMBL" id="CP060715">
    <property type="protein sequence ID" value="QNN61406.1"/>
    <property type="molecule type" value="Genomic_DNA"/>
</dbReference>
<dbReference type="InterPro" id="IPR036095">
    <property type="entry name" value="PTS_EIIB-like_sf"/>
</dbReference>
<name>A0A7G9S0N1_9FIRM</name>
<dbReference type="GO" id="GO:0006355">
    <property type="term" value="P:regulation of DNA-templated transcription"/>
    <property type="evidence" value="ECO:0007669"/>
    <property type="project" value="InterPro"/>
</dbReference>
<dbReference type="CDD" id="cd05568">
    <property type="entry name" value="PTS_IIB_bgl_like"/>
    <property type="match status" value="1"/>
</dbReference>
<gene>
    <name evidence="9" type="ORF">H9L01_03285</name>
</gene>